<feature type="transmembrane region" description="Helical" evidence="11">
    <location>
        <begin position="62"/>
        <end position="81"/>
    </location>
</feature>
<evidence type="ECO:0000256" key="5">
    <source>
        <dbReference type="ARBA" id="ARBA00022989"/>
    </source>
</evidence>
<keyword evidence="11" id="KW-0813">Transport</keyword>
<evidence type="ECO:0000256" key="1">
    <source>
        <dbReference type="ARBA" id="ARBA00004651"/>
    </source>
</evidence>
<comment type="function">
    <text evidence="11">Fluoride-specific ion channel. Important for reducing fluoride concentration in the cell, thus reducing its toxicity.</text>
</comment>
<feature type="binding site" evidence="11">
    <location>
        <position position="73"/>
    </location>
    <ligand>
        <name>Na(+)</name>
        <dbReference type="ChEBI" id="CHEBI:29101"/>
        <note>structural</note>
    </ligand>
</feature>
<evidence type="ECO:0000256" key="2">
    <source>
        <dbReference type="ARBA" id="ARBA00022475"/>
    </source>
</evidence>
<reference evidence="12" key="2">
    <citation type="submission" date="2020-09" db="EMBL/GenBank/DDBJ databases">
        <authorList>
            <person name="Sun Q."/>
            <person name="Kim S."/>
        </authorList>
    </citation>
    <scope>NUCLEOTIDE SEQUENCE</scope>
    <source>
        <strain evidence="12">KCTC 12870</strain>
    </source>
</reference>
<gene>
    <name evidence="11 12" type="primary">crcB</name>
    <name evidence="11" type="synonym">fluC</name>
    <name evidence="12" type="ORF">GCM10007047_20980</name>
</gene>
<evidence type="ECO:0000256" key="10">
    <source>
        <dbReference type="ARBA" id="ARBA00035585"/>
    </source>
</evidence>
<keyword evidence="11" id="KW-0479">Metal-binding</keyword>
<dbReference type="GO" id="GO:0046872">
    <property type="term" value="F:metal ion binding"/>
    <property type="evidence" value="ECO:0007669"/>
    <property type="project" value="UniProtKB-KW"/>
</dbReference>
<keyword evidence="4 11" id="KW-0812">Transmembrane</keyword>
<dbReference type="NCBIfam" id="TIGR00494">
    <property type="entry name" value="crcB"/>
    <property type="match status" value="1"/>
</dbReference>
<dbReference type="PANTHER" id="PTHR28259:SF1">
    <property type="entry name" value="FLUORIDE EXPORT PROTEIN 1-RELATED"/>
    <property type="match status" value="1"/>
</dbReference>
<evidence type="ECO:0000313" key="12">
    <source>
        <dbReference type="EMBL" id="GHC04121.1"/>
    </source>
</evidence>
<dbReference type="EMBL" id="BMXG01000012">
    <property type="protein sequence ID" value="GHC04121.1"/>
    <property type="molecule type" value="Genomic_DNA"/>
</dbReference>
<evidence type="ECO:0000256" key="9">
    <source>
        <dbReference type="ARBA" id="ARBA00035120"/>
    </source>
</evidence>
<accession>A0A8J3GEJ4</accession>
<evidence type="ECO:0000256" key="11">
    <source>
        <dbReference type="HAMAP-Rule" id="MF_00454"/>
    </source>
</evidence>
<name>A0A8J3GEJ4_9BACT</name>
<dbReference type="GO" id="GO:0140114">
    <property type="term" value="P:cellular detoxification of fluoride"/>
    <property type="evidence" value="ECO:0007669"/>
    <property type="project" value="UniProtKB-UniRule"/>
</dbReference>
<reference evidence="12" key="1">
    <citation type="journal article" date="2014" name="Int. J. Syst. Evol. Microbiol.">
        <title>Complete genome sequence of Corynebacterium casei LMG S-19264T (=DSM 44701T), isolated from a smear-ripened cheese.</title>
        <authorList>
            <consortium name="US DOE Joint Genome Institute (JGI-PGF)"/>
            <person name="Walter F."/>
            <person name="Albersmeier A."/>
            <person name="Kalinowski J."/>
            <person name="Ruckert C."/>
        </authorList>
    </citation>
    <scope>NUCLEOTIDE SEQUENCE</scope>
    <source>
        <strain evidence="12">KCTC 12870</strain>
    </source>
</reference>
<proteinExistence type="inferred from homology"/>
<dbReference type="PANTHER" id="PTHR28259">
    <property type="entry name" value="FLUORIDE EXPORT PROTEIN 1-RELATED"/>
    <property type="match status" value="1"/>
</dbReference>
<keyword evidence="3" id="KW-0997">Cell inner membrane</keyword>
<sequence length="125" mass="13241">MSAVQLLYVAIGGALGAVSRALISHWMRGGFPWGTFTVNVLGSLIIGIVLGWMGAKTNAPHALRFLFATGFCGAFTTFSTFSYETLAMLDQQRWAAGLGNIALNVMLCLAATWVGIRLAIAIATT</sequence>
<organism evidence="12 13">
    <name type="scientific">Cerasicoccus arenae</name>
    <dbReference type="NCBI Taxonomy" id="424488"/>
    <lineage>
        <taxon>Bacteria</taxon>
        <taxon>Pseudomonadati</taxon>
        <taxon>Verrucomicrobiota</taxon>
        <taxon>Opitutia</taxon>
        <taxon>Puniceicoccales</taxon>
        <taxon>Cerasicoccaceae</taxon>
        <taxon>Cerasicoccus</taxon>
    </lineage>
</organism>
<feature type="binding site" evidence="11">
    <location>
        <position position="76"/>
    </location>
    <ligand>
        <name>Na(+)</name>
        <dbReference type="ChEBI" id="CHEBI:29101"/>
        <note>structural</note>
    </ligand>
</feature>
<feature type="transmembrane region" description="Helical" evidence="11">
    <location>
        <begin position="36"/>
        <end position="55"/>
    </location>
</feature>
<evidence type="ECO:0000313" key="13">
    <source>
        <dbReference type="Proteomes" id="UP000642829"/>
    </source>
</evidence>
<dbReference type="Pfam" id="PF02537">
    <property type="entry name" value="CRCB"/>
    <property type="match status" value="1"/>
</dbReference>
<keyword evidence="13" id="KW-1185">Reference proteome</keyword>
<keyword evidence="2 11" id="KW-1003">Cell membrane</keyword>
<dbReference type="AlphaFoldDB" id="A0A8J3GEJ4"/>
<evidence type="ECO:0000256" key="8">
    <source>
        <dbReference type="ARBA" id="ARBA00023303"/>
    </source>
</evidence>
<dbReference type="GO" id="GO:0005886">
    <property type="term" value="C:plasma membrane"/>
    <property type="evidence" value="ECO:0007669"/>
    <property type="project" value="UniProtKB-SubCell"/>
</dbReference>
<evidence type="ECO:0000256" key="6">
    <source>
        <dbReference type="ARBA" id="ARBA00023065"/>
    </source>
</evidence>
<comment type="activity regulation">
    <text evidence="11">Na(+) is not transported, but it plays an essential structural role and its presence is essential for fluoride channel function.</text>
</comment>
<evidence type="ECO:0000256" key="7">
    <source>
        <dbReference type="ARBA" id="ARBA00023136"/>
    </source>
</evidence>
<keyword evidence="11" id="KW-0915">Sodium</keyword>
<comment type="similarity">
    <text evidence="9 11">Belongs to the fluoride channel Fluc/FEX (TC 1.A.43) family.</text>
</comment>
<keyword evidence="8 11" id="KW-0407">Ion channel</keyword>
<evidence type="ECO:0000256" key="3">
    <source>
        <dbReference type="ARBA" id="ARBA00022519"/>
    </source>
</evidence>
<keyword evidence="7 11" id="KW-0472">Membrane</keyword>
<comment type="subcellular location">
    <subcellularLocation>
        <location evidence="1 11">Cell membrane</location>
        <topology evidence="1 11">Multi-pass membrane protein</topology>
    </subcellularLocation>
</comment>
<comment type="caution">
    <text evidence="12">The sequence shown here is derived from an EMBL/GenBank/DDBJ whole genome shotgun (WGS) entry which is preliminary data.</text>
</comment>
<evidence type="ECO:0000256" key="4">
    <source>
        <dbReference type="ARBA" id="ARBA00022692"/>
    </source>
</evidence>
<dbReference type="HAMAP" id="MF_00454">
    <property type="entry name" value="FluC"/>
    <property type="match status" value="1"/>
</dbReference>
<dbReference type="Proteomes" id="UP000642829">
    <property type="component" value="Unassembled WGS sequence"/>
</dbReference>
<dbReference type="GO" id="GO:0062054">
    <property type="term" value="F:fluoride channel activity"/>
    <property type="evidence" value="ECO:0007669"/>
    <property type="project" value="UniProtKB-UniRule"/>
</dbReference>
<dbReference type="RefSeq" id="WP_189514854.1">
    <property type="nucleotide sequence ID" value="NZ_BMXG01000012.1"/>
</dbReference>
<feature type="transmembrane region" description="Helical" evidence="11">
    <location>
        <begin position="101"/>
        <end position="123"/>
    </location>
</feature>
<protein>
    <recommendedName>
        <fullName evidence="11">Fluoride-specific ion channel FluC</fullName>
    </recommendedName>
</protein>
<comment type="catalytic activity">
    <reaction evidence="10">
        <text>fluoride(in) = fluoride(out)</text>
        <dbReference type="Rhea" id="RHEA:76159"/>
        <dbReference type="ChEBI" id="CHEBI:17051"/>
    </reaction>
    <physiologicalReaction direction="left-to-right" evidence="10">
        <dbReference type="Rhea" id="RHEA:76160"/>
    </physiologicalReaction>
</comment>
<dbReference type="InterPro" id="IPR003691">
    <property type="entry name" value="FluC"/>
</dbReference>
<keyword evidence="5 11" id="KW-1133">Transmembrane helix</keyword>
<keyword evidence="6 11" id="KW-0406">Ion transport</keyword>